<evidence type="ECO:0000313" key="14">
    <source>
        <dbReference type="EMBL" id="MIC88905.1"/>
    </source>
</evidence>
<dbReference type="Pfam" id="PF13202">
    <property type="entry name" value="EF-hand_5"/>
    <property type="match status" value="1"/>
</dbReference>
<keyword evidence="5" id="KW-0256">Endoplasmic reticulum</keyword>
<dbReference type="GO" id="GO:0005788">
    <property type="term" value="C:endoplasmic reticulum lumen"/>
    <property type="evidence" value="ECO:0007669"/>
    <property type="project" value="UniProtKB-SubCell"/>
</dbReference>
<name>A0A4D5R9R0_SCOVI</name>
<evidence type="ECO:0000256" key="2">
    <source>
        <dbReference type="ARBA" id="ARBA00022723"/>
    </source>
</evidence>
<feature type="domain" description="EF-hand" evidence="13">
    <location>
        <begin position="200"/>
        <end position="235"/>
    </location>
</feature>
<dbReference type="InterPro" id="IPR011992">
    <property type="entry name" value="EF-hand-dom_pair"/>
</dbReference>
<sequence length="327" mass="38269">MMELRLASAVVLVCLLLMAVGLAIPKPDDQKNRVVDKPLSDQKHYDDESDHNTDYDHEAFLGEEEAKTFDQLSPEESKHRLGLIVDKIDKDKDNHVTLEELKDWIQYTQRRYIMENVDRQWSSHTSDKDGKISWDDYKKTTYGFMDDADEKDDTGDEGYSYKDMLKRDQRRWGLADLDKDGFLNKEEFTNFLHPEEAPHMQDVVIVETMEDIDKDNDGRISLEEYIGDMYRGEAGEDEPEWVKNERQQFGQFRDKDGDGYMNKEEVRAWILPPDYDHAEAEAKHLIFESDANQDQKLTKEEILDKYDLFVGSQATDFGEALARHDEF</sequence>
<evidence type="ECO:0000256" key="1">
    <source>
        <dbReference type="ARBA" id="ARBA00004319"/>
    </source>
</evidence>
<dbReference type="PROSITE" id="PS50222">
    <property type="entry name" value="EF_HAND_2"/>
    <property type="match status" value="3"/>
</dbReference>
<dbReference type="FunFam" id="1.10.238.10:FF:000104">
    <property type="entry name" value="calumenin isoform X1"/>
    <property type="match status" value="1"/>
</dbReference>
<keyword evidence="6" id="KW-0106">Calcium</keyword>
<reference evidence="14" key="1">
    <citation type="journal article" date="2018" name="Toxicon">
        <title>Venom-gland transcriptomics and venom proteomics of the giant Florida blue centipede, Scolopendra viridis.</title>
        <authorList>
            <person name="Ward M.J."/>
            <person name="Rokyta D.R."/>
        </authorList>
    </citation>
    <scope>NUCLEOTIDE SEQUENCE</scope>
    <source>
        <tissue evidence="14">Venom gland</tissue>
    </source>
</reference>
<evidence type="ECO:0000259" key="13">
    <source>
        <dbReference type="PROSITE" id="PS50222"/>
    </source>
</evidence>
<proteinExistence type="predicted"/>
<organism evidence="14">
    <name type="scientific">Scolopendra viridis</name>
    <name type="common">Giant centipede</name>
    <dbReference type="NCBI Taxonomy" id="118503"/>
    <lineage>
        <taxon>Eukaryota</taxon>
        <taxon>Metazoa</taxon>
        <taxon>Ecdysozoa</taxon>
        <taxon>Arthropoda</taxon>
        <taxon>Myriapoda</taxon>
        <taxon>Chilopoda</taxon>
        <taxon>Pleurostigmophora</taxon>
        <taxon>Scolopendromorpha</taxon>
        <taxon>Scolopendridae</taxon>
        <taxon>Scolopendra</taxon>
    </lineage>
</organism>
<dbReference type="PANTHER" id="PTHR10827">
    <property type="entry name" value="RETICULOCALBIN"/>
    <property type="match status" value="1"/>
</dbReference>
<accession>A0A4D5R9R0</accession>
<dbReference type="InterPro" id="IPR018247">
    <property type="entry name" value="EF_Hand_1_Ca_BS"/>
</dbReference>
<dbReference type="FunFam" id="1.10.238.10:FF:000090">
    <property type="entry name" value="calumenin isoform X2"/>
    <property type="match status" value="1"/>
</dbReference>
<comment type="function">
    <text evidence="9">Probable molecular chaperone assisting protein biosynthesis and transport in the endoplasmic reticulum. Required for the proper biosynthesis and transport of pulmonary surfactant-associated protein A/SP-A, pulmonary surfactant-associated protein D/SP-D and the lipid transporter ABCA3. By regulating both the proper expression and the degradation through the endoplasmic reticulum-associated protein degradation pathway of these proteins plays a crucial role in pulmonary surfactant homeostasis. Has an anti-fibrotic activity by negatively regulating the secretion of type I and type III collagens. This calcium-binding protein also transiently associates with immature PCSK6 and regulates its secretion.</text>
</comment>
<evidence type="ECO:0000256" key="3">
    <source>
        <dbReference type="ARBA" id="ARBA00022729"/>
    </source>
</evidence>
<comment type="subunit">
    <text evidence="10">Interacts with PCSK6 (immature form including the propeptide); probably involved in the maturation and the secretion of PCSK6.</text>
</comment>
<keyword evidence="8" id="KW-0143">Chaperone</keyword>
<dbReference type="GO" id="GO:0015031">
    <property type="term" value="P:protein transport"/>
    <property type="evidence" value="ECO:0007669"/>
    <property type="project" value="UniProtKB-ARBA"/>
</dbReference>
<dbReference type="Gene3D" id="1.10.238.10">
    <property type="entry name" value="EF-hand"/>
    <property type="match status" value="2"/>
</dbReference>
<dbReference type="SUPFAM" id="SSF47473">
    <property type="entry name" value="EF-hand"/>
    <property type="match status" value="2"/>
</dbReference>
<feature type="signal peptide" evidence="12">
    <location>
        <begin position="1"/>
        <end position="23"/>
    </location>
</feature>
<evidence type="ECO:0000256" key="6">
    <source>
        <dbReference type="ARBA" id="ARBA00022837"/>
    </source>
</evidence>
<keyword evidence="4" id="KW-0677">Repeat</keyword>
<evidence type="ECO:0000256" key="4">
    <source>
        <dbReference type="ARBA" id="ARBA00022737"/>
    </source>
</evidence>
<dbReference type="PROSITE" id="PS00018">
    <property type="entry name" value="EF_HAND_1"/>
    <property type="match status" value="5"/>
</dbReference>
<feature type="domain" description="EF-hand" evidence="13">
    <location>
        <begin position="163"/>
        <end position="198"/>
    </location>
</feature>
<evidence type="ECO:0000256" key="8">
    <source>
        <dbReference type="ARBA" id="ARBA00023186"/>
    </source>
</evidence>
<evidence type="ECO:0000256" key="7">
    <source>
        <dbReference type="ARBA" id="ARBA00023180"/>
    </source>
</evidence>
<evidence type="ECO:0000256" key="10">
    <source>
        <dbReference type="ARBA" id="ARBA00063143"/>
    </source>
</evidence>
<dbReference type="InterPro" id="IPR002048">
    <property type="entry name" value="EF_hand_dom"/>
</dbReference>
<evidence type="ECO:0000256" key="5">
    <source>
        <dbReference type="ARBA" id="ARBA00022824"/>
    </source>
</evidence>
<evidence type="ECO:0000256" key="9">
    <source>
        <dbReference type="ARBA" id="ARBA00056975"/>
    </source>
</evidence>
<evidence type="ECO:0000256" key="11">
    <source>
        <dbReference type="ARBA" id="ARBA00072696"/>
    </source>
</evidence>
<comment type="subcellular location">
    <subcellularLocation>
        <location evidence="1">Endoplasmic reticulum lumen</location>
    </subcellularLocation>
</comment>
<feature type="domain" description="EF-hand" evidence="13">
    <location>
        <begin position="76"/>
        <end position="111"/>
    </location>
</feature>
<evidence type="ECO:0000256" key="12">
    <source>
        <dbReference type="SAM" id="SignalP"/>
    </source>
</evidence>
<dbReference type="PANTHER" id="PTHR10827:SF52">
    <property type="entry name" value="IP16409P"/>
    <property type="match status" value="1"/>
</dbReference>
<keyword evidence="2" id="KW-0479">Metal-binding</keyword>
<dbReference type="AlphaFoldDB" id="A0A4D5R9R0"/>
<dbReference type="EMBL" id="GGNE01000364">
    <property type="protein sequence ID" value="MIC88905.1"/>
    <property type="molecule type" value="Transcribed_RNA"/>
</dbReference>
<keyword evidence="7" id="KW-0325">Glycoprotein</keyword>
<keyword evidence="3 12" id="KW-0732">Signal</keyword>
<protein>
    <recommendedName>
        <fullName evidence="11">Reticulocalbin-3</fullName>
    </recommendedName>
</protein>
<feature type="chain" id="PRO_5020036847" description="Reticulocalbin-3" evidence="12">
    <location>
        <begin position="24"/>
        <end position="327"/>
    </location>
</feature>
<dbReference type="Pfam" id="PF13499">
    <property type="entry name" value="EF-hand_7"/>
    <property type="match status" value="1"/>
</dbReference>
<dbReference type="CDD" id="cd16226">
    <property type="entry name" value="EFh_CREC_Calumenin_like"/>
    <property type="match status" value="1"/>
</dbReference>
<dbReference type="SMART" id="SM00054">
    <property type="entry name" value="EFh"/>
    <property type="match status" value="4"/>
</dbReference>
<dbReference type="GO" id="GO:0005509">
    <property type="term" value="F:calcium ion binding"/>
    <property type="evidence" value="ECO:0007669"/>
    <property type="project" value="InterPro"/>
</dbReference>